<evidence type="ECO:0000313" key="2">
    <source>
        <dbReference type="Proteomes" id="UP000279962"/>
    </source>
</evidence>
<name>A0A3G2T792_9GAMM</name>
<dbReference type="RefSeq" id="WP_087553624.1">
    <property type="nucleotide sequence ID" value="NZ_CP033133.1"/>
</dbReference>
<sequence>MEAFKTLRVVTPEGNCFAVFPQDALHCELKGFNAAAIHYFESNMFKKFKQHGYPIVLEDINFDSFLMYCNRPDLGVLIEDEFVDEEYDMCLGYQLKFTLD</sequence>
<accession>A0A3G2T792</accession>
<reference evidence="1 2" key="1">
    <citation type="submission" date="2018-10" db="EMBL/GenBank/DDBJ databases">
        <title>The complete genome of Acinetobacter wuhouensis strain WCHAW010062.</title>
        <authorList>
            <person name="Hu Y."/>
            <person name="Long H."/>
            <person name="Feng Y."/>
            <person name="Zong Z."/>
        </authorList>
    </citation>
    <scope>NUCLEOTIDE SEQUENCE [LARGE SCALE GENOMIC DNA]</scope>
    <source>
        <strain evidence="1 2">WCHAW010062</strain>
    </source>
</reference>
<dbReference type="AlphaFoldDB" id="A0A3G2T792"/>
<evidence type="ECO:0000313" key="1">
    <source>
        <dbReference type="EMBL" id="AYO56200.1"/>
    </source>
</evidence>
<proteinExistence type="predicted"/>
<protein>
    <submittedName>
        <fullName evidence="1">Uncharacterized protein</fullName>
    </submittedName>
</protein>
<dbReference type="EMBL" id="CP033133">
    <property type="protein sequence ID" value="AYO56200.1"/>
    <property type="molecule type" value="Genomic_DNA"/>
</dbReference>
<organism evidence="1 2">
    <name type="scientific">Acinetobacter wuhouensis</name>
    <dbReference type="NCBI Taxonomy" id="1879050"/>
    <lineage>
        <taxon>Bacteria</taxon>
        <taxon>Pseudomonadati</taxon>
        <taxon>Pseudomonadota</taxon>
        <taxon>Gammaproteobacteria</taxon>
        <taxon>Moraxellales</taxon>
        <taxon>Moraxellaceae</taxon>
        <taxon>Acinetobacter</taxon>
    </lineage>
</organism>
<gene>
    <name evidence="1" type="ORF">CDG68_22350</name>
</gene>
<dbReference type="Proteomes" id="UP000279962">
    <property type="component" value="Chromosome"/>
</dbReference>